<sequence>MQLQKLTDDPCNLCSRECGARRQQGETGYCVSQSRPVVARAALHMWEEPCISGEAGSGAVFFAGCSLRCIYCQNFELARGRKGFEVGIEQLADIFLALQGKGAANINLVTPDHFTLAVIPAVRMARERGLMLPVIYNCSGYEKEELIESLRGTVDIFLVDFKYMEEELARKFSFAPDYPEIAKKALARMLSLTGEPVFDEKGMLQKGVIVRHLLLPGHKRNAREVIAYIHQNYGDRVILSLMNQYTPFERLKEREDCRELCRRVTKREYEAVIEYILSLGMENVFIQEGETAKESFIPEFDGEGILEWQKEDGKWQEESGLQ</sequence>
<evidence type="ECO:0000256" key="4">
    <source>
        <dbReference type="ARBA" id="ARBA00023014"/>
    </source>
</evidence>
<evidence type="ECO:0000256" key="2">
    <source>
        <dbReference type="ARBA" id="ARBA00022723"/>
    </source>
</evidence>
<organism evidence="6 7">
    <name type="scientific">Suilimivivens aceti</name>
    <dbReference type="NCBI Taxonomy" id="2981774"/>
    <lineage>
        <taxon>Bacteria</taxon>
        <taxon>Bacillati</taxon>
        <taxon>Bacillota</taxon>
        <taxon>Clostridia</taxon>
        <taxon>Lachnospirales</taxon>
        <taxon>Lachnospiraceae</taxon>
        <taxon>Suilimivivens</taxon>
    </lineage>
</organism>
<keyword evidence="3" id="KW-0408">Iron</keyword>
<dbReference type="CDD" id="cd01335">
    <property type="entry name" value="Radical_SAM"/>
    <property type="match status" value="1"/>
</dbReference>
<comment type="caution">
    <text evidence="6">The sequence shown here is derived from an EMBL/GenBank/DDBJ whole genome shotgun (WGS) entry which is preliminary data.</text>
</comment>
<dbReference type="RefSeq" id="WP_262575651.1">
    <property type="nucleotide sequence ID" value="NZ_JAOQKJ010000014.1"/>
</dbReference>
<evidence type="ECO:0000256" key="3">
    <source>
        <dbReference type="ARBA" id="ARBA00023004"/>
    </source>
</evidence>
<proteinExistence type="predicted"/>
<dbReference type="Pfam" id="PF04055">
    <property type="entry name" value="Radical_SAM"/>
    <property type="match status" value="1"/>
</dbReference>
<accession>A0ABT2T6L7</accession>
<dbReference type="Gene3D" id="3.20.20.70">
    <property type="entry name" value="Aldolase class I"/>
    <property type="match status" value="1"/>
</dbReference>
<dbReference type="InterPro" id="IPR013785">
    <property type="entry name" value="Aldolase_TIM"/>
</dbReference>
<reference evidence="6 7" key="1">
    <citation type="journal article" date="2021" name="ISME Commun">
        <title>Automated analysis of genomic sequences facilitates high-throughput and comprehensive description of bacteria.</title>
        <authorList>
            <person name="Hitch T.C.A."/>
        </authorList>
    </citation>
    <scope>NUCLEOTIDE SEQUENCE [LARGE SCALE GENOMIC DNA]</scope>
    <source>
        <strain evidence="6 7">Sanger_18</strain>
    </source>
</reference>
<dbReference type="InterPro" id="IPR058240">
    <property type="entry name" value="rSAM_sf"/>
</dbReference>
<name>A0ABT2T6L7_9FIRM</name>
<protein>
    <submittedName>
        <fullName evidence="6">Radical SAM protein</fullName>
    </submittedName>
</protein>
<feature type="domain" description="Radical SAM core" evidence="5">
    <location>
        <begin position="61"/>
        <end position="193"/>
    </location>
</feature>
<dbReference type="PANTHER" id="PTHR43075:SF1">
    <property type="entry name" value="FORMATE LYASE ACTIVATING ENZYME, PUTATIVE (AFU_ORTHOLOGUE AFUA_2G15630)-RELATED"/>
    <property type="match status" value="1"/>
</dbReference>
<evidence type="ECO:0000259" key="5">
    <source>
        <dbReference type="Pfam" id="PF04055"/>
    </source>
</evidence>
<gene>
    <name evidence="6" type="ORF">OCV77_14215</name>
</gene>
<keyword evidence="1" id="KW-0949">S-adenosyl-L-methionine</keyword>
<dbReference type="InterPro" id="IPR007197">
    <property type="entry name" value="rSAM"/>
</dbReference>
<dbReference type="InterPro" id="IPR016431">
    <property type="entry name" value="Pyrv-formate_lyase-activ_prd"/>
</dbReference>
<dbReference type="SFLD" id="SFLDS00029">
    <property type="entry name" value="Radical_SAM"/>
    <property type="match status" value="1"/>
</dbReference>
<dbReference type="PANTHER" id="PTHR43075">
    <property type="entry name" value="FORMATE LYASE ACTIVATING ENZYME, PUTATIVE (AFU_ORTHOLOGUE AFUA_2G15630)-RELATED"/>
    <property type="match status" value="1"/>
</dbReference>
<evidence type="ECO:0000313" key="7">
    <source>
        <dbReference type="Proteomes" id="UP001652432"/>
    </source>
</evidence>
<evidence type="ECO:0000256" key="1">
    <source>
        <dbReference type="ARBA" id="ARBA00022691"/>
    </source>
</evidence>
<keyword evidence="2" id="KW-0479">Metal-binding</keyword>
<dbReference type="SUPFAM" id="SSF102114">
    <property type="entry name" value="Radical SAM enzymes"/>
    <property type="match status" value="1"/>
</dbReference>
<keyword evidence="7" id="KW-1185">Reference proteome</keyword>
<keyword evidence="4" id="KW-0411">Iron-sulfur</keyword>
<dbReference type="PIRSF" id="PIRSF004869">
    <property type="entry name" value="PflX_prd"/>
    <property type="match status" value="1"/>
</dbReference>
<dbReference type="Proteomes" id="UP001652432">
    <property type="component" value="Unassembled WGS sequence"/>
</dbReference>
<evidence type="ECO:0000313" key="6">
    <source>
        <dbReference type="EMBL" id="MCU6745626.1"/>
    </source>
</evidence>
<dbReference type="EMBL" id="JAOQKJ010000014">
    <property type="protein sequence ID" value="MCU6745626.1"/>
    <property type="molecule type" value="Genomic_DNA"/>
</dbReference>
<dbReference type="InterPro" id="IPR040085">
    <property type="entry name" value="MJ0674-like"/>
</dbReference>
<dbReference type="SFLD" id="SFLDG01099">
    <property type="entry name" value="Uncharacterised_Radical_SAM_Su"/>
    <property type="match status" value="1"/>
</dbReference>